<keyword evidence="4" id="KW-0804">Transcription</keyword>
<name>A0A399SU06_9BACT</name>
<comment type="caution">
    <text evidence="7">The sequence shown here is derived from an EMBL/GenBank/DDBJ whole genome shotgun (WGS) entry which is preliminary data.</text>
</comment>
<dbReference type="OrthoDB" id="1342792at2"/>
<evidence type="ECO:0000313" key="8">
    <source>
        <dbReference type="Proteomes" id="UP000265926"/>
    </source>
</evidence>
<keyword evidence="8" id="KW-1185">Reference proteome</keyword>
<evidence type="ECO:0000256" key="2">
    <source>
        <dbReference type="ARBA" id="ARBA00023015"/>
    </source>
</evidence>
<dbReference type="GO" id="GO:0016987">
    <property type="term" value="F:sigma factor activity"/>
    <property type="evidence" value="ECO:0007669"/>
    <property type="project" value="UniProtKB-KW"/>
</dbReference>
<dbReference type="InterPro" id="IPR013249">
    <property type="entry name" value="RNA_pol_sigma70_r4_t2"/>
</dbReference>
<dbReference type="InterPro" id="IPR014284">
    <property type="entry name" value="RNA_pol_sigma-70_dom"/>
</dbReference>
<dbReference type="GO" id="GO:0003677">
    <property type="term" value="F:DNA binding"/>
    <property type="evidence" value="ECO:0007669"/>
    <property type="project" value="InterPro"/>
</dbReference>
<organism evidence="7 8">
    <name type="scientific">Maribellus luteus</name>
    <dbReference type="NCBI Taxonomy" id="2305463"/>
    <lineage>
        <taxon>Bacteria</taxon>
        <taxon>Pseudomonadati</taxon>
        <taxon>Bacteroidota</taxon>
        <taxon>Bacteroidia</taxon>
        <taxon>Marinilabiliales</taxon>
        <taxon>Prolixibacteraceae</taxon>
        <taxon>Maribellus</taxon>
    </lineage>
</organism>
<evidence type="ECO:0000313" key="7">
    <source>
        <dbReference type="EMBL" id="RIJ45405.1"/>
    </source>
</evidence>
<keyword evidence="2" id="KW-0805">Transcription regulation</keyword>
<dbReference type="SUPFAM" id="SSF88946">
    <property type="entry name" value="Sigma2 domain of RNA polymerase sigma factors"/>
    <property type="match status" value="1"/>
</dbReference>
<keyword evidence="3" id="KW-0731">Sigma factor</keyword>
<dbReference type="InterPro" id="IPR039425">
    <property type="entry name" value="RNA_pol_sigma-70-like"/>
</dbReference>
<evidence type="ECO:0000256" key="4">
    <source>
        <dbReference type="ARBA" id="ARBA00023163"/>
    </source>
</evidence>
<dbReference type="AlphaFoldDB" id="A0A399SU06"/>
<dbReference type="PANTHER" id="PTHR43133">
    <property type="entry name" value="RNA POLYMERASE ECF-TYPE SIGMA FACTO"/>
    <property type="match status" value="1"/>
</dbReference>
<dbReference type="SUPFAM" id="SSF88659">
    <property type="entry name" value="Sigma3 and sigma4 domains of RNA polymerase sigma factors"/>
    <property type="match status" value="1"/>
</dbReference>
<evidence type="ECO:0000259" key="5">
    <source>
        <dbReference type="Pfam" id="PF04542"/>
    </source>
</evidence>
<evidence type="ECO:0000256" key="1">
    <source>
        <dbReference type="ARBA" id="ARBA00010641"/>
    </source>
</evidence>
<dbReference type="Proteomes" id="UP000265926">
    <property type="component" value="Unassembled WGS sequence"/>
</dbReference>
<dbReference type="RefSeq" id="WP_119440360.1">
    <property type="nucleotide sequence ID" value="NZ_QWGR01000026.1"/>
</dbReference>
<dbReference type="NCBIfam" id="TIGR02985">
    <property type="entry name" value="Sig70_bacteroi1"/>
    <property type="match status" value="1"/>
</dbReference>
<dbReference type="Gene3D" id="1.10.10.10">
    <property type="entry name" value="Winged helix-like DNA-binding domain superfamily/Winged helix DNA-binding domain"/>
    <property type="match status" value="1"/>
</dbReference>
<feature type="domain" description="RNA polymerase sigma factor 70 region 4 type 2" evidence="6">
    <location>
        <begin position="123"/>
        <end position="175"/>
    </location>
</feature>
<accession>A0A399SU06</accession>
<proteinExistence type="inferred from homology"/>
<sequence length="194" mass="22635">MAINEPESDSKLVEKLKKGDLDAFDQIFLKYGDRLFGFTLKYLKSKEETEGLVQDVFLKIWENRKNLKKESSLKSYLFTIAYHEICQVFRKKQIHEKFLKESSVTNNWTVNMEEQLEYKATLEQIDKLIAQLPEKQRIIFIKSRKEGKSTKEISVEMGLAPGTIDNQISAALKFLRQQISENNFALLLFISVFV</sequence>
<dbReference type="InterPro" id="IPR013325">
    <property type="entry name" value="RNA_pol_sigma_r2"/>
</dbReference>
<dbReference type="EMBL" id="QWGR01000026">
    <property type="protein sequence ID" value="RIJ45405.1"/>
    <property type="molecule type" value="Genomic_DNA"/>
</dbReference>
<dbReference type="InterPro" id="IPR014327">
    <property type="entry name" value="RNA_pol_sigma70_bacteroid"/>
</dbReference>
<evidence type="ECO:0000259" key="6">
    <source>
        <dbReference type="Pfam" id="PF08281"/>
    </source>
</evidence>
<dbReference type="InterPro" id="IPR007627">
    <property type="entry name" value="RNA_pol_sigma70_r2"/>
</dbReference>
<dbReference type="GO" id="GO:0006352">
    <property type="term" value="P:DNA-templated transcription initiation"/>
    <property type="evidence" value="ECO:0007669"/>
    <property type="project" value="InterPro"/>
</dbReference>
<dbReference type="Pfam" id="PF04542">
    <property type="entry name" value="Sigma70_r2"/>
    <property type="match status" value="1"/>
</dbReference>
<protein>
    <submittedName>
        <fullName evidence="7">RNA polymerase sigma-70 factor</fullName>
    </submittedName>
</protein>
<dbReference type="PANTHER" id="PTHR43133:SF46">
    <property type="entry name" value="RNA POLYMERASE SIGMA-70 FACTOR ECF SUBFAMILY"/>
    <property type="match status" value="1"/>
</dbReference>
<feature type="domain" description="RNA polymerase sigma-70 region 2" evidence="5">
    <location>
        <begin position="28"/>
        <end position="93"/>
    </location>
</feature>
<dbReference type="NCBIfam" id="TIGR02937">
    <property type="entry name" value="sigma70-ECF"/>
    <property type="match status" value="1"/>
</dbReference>
<gene>
    <name evidence="7" type="ORF">D1614_23045</name>
</gene>
<dbReference type="InterPro" id="IPR013324">
    <property type="entry name" value="RNA_pol_sigma_r3/r4-like"/>
</dbReference>
<evidence type="ECO:0000256" key="3">
    <source>
        <dbReference type="ARBA" id="ARBA00023082"/>
    </source>
</evidence>
<dbReference type="Pfam" id="PF08281">
    <property type="entry name" value="Sigma70_r4_2"/>
    <property type="match status" value="1"/>
</dbReference>
<reference evidence="7 8" key="1">
    <citation type="submission" date="2018-08" db="EMBL/GenBank/DDBJ databases">
        <title>Pallidiluteibacterium maritimus gen. nov., sp. nov., isolated from coastal sediment.</title>
        <authorList>
            <person name="Zhou L.Y."/>
        </authorList>
    </citation>
    <scope>NUCLEOTIDE SEQUENCE [LARGE SCALE GENOMIC DNA]</scope>
    <source>
        <strain evidence="7 8">XSD2</strain>
    </source>
</reference>
<comment type="similarity">
    <text evidence="1">Belongs to the sigma-70 factor family. ECF subfamily.</text>
</comment>
<dbReference type="Gene3D" id="1.10.1740.10">
    <property type="match status" value="1"/>
</dbReference>
<dbReference type="InterPro" id="IPR036388">
    <property type="entry name" value="WH-like_DNA-bd_sf"/>
</dbReference>